<proteinExistence type="predicted"/>
<organism evidence="2 3">
    <name type="scientific">Rhodococcus olei</name>
    <dbReference type="NCBI Taxonomy" id="2161675"/>
    <lineage>
        <taxon>Bacteria</taxon>
        <taxon>Bacillati</taxon>
        <taxon>Actinomycetota</taxon>
        <taxon>Actinomycetes</taxon>
        <taxon>Mycobacteriales</taxon>
        <taxon>Nocardiaceae</taxon>
        <taxon>Rhodococcus</taxon>
    </lineage>
</organism>
<accession>A0ABP8PAI8</accession>
<dbReference type="Proteomes" id="UP001501183">
    <property type="component" value="Unassembled WGS sequence"/>
</dbReference>
<evidence type="ECO:0000313" key="3">
    <source>
        <dbReference type="Proteomes" id="UP001501183"/>
    </source>
</evidence>
<gene>
    <name evidence="2" type="ORF">GCM10023094_34300</name>
</gene>
<dbReference type="PANTHER" id="PTHR35801:SF1">
    <property type="entry name" value="PHOSPHOSERINE PHOSPHATASE RSBX"/>
    <property type="match status" value="1"/>
</dbReference>
<dbReference type="Gene3D" id="3.60.40.10">
    <property type="entry name" value="PPM-type phosphatase domain"/>
    <property type="match status" value="1"/>
</dbReference>
<evidence type="ECO:0000313" key="2">
    <source>
        <dbReference type="EMBL" id="GAA4483136.1"/>
    </source>
</evidence>
<evidence type="ECO:0000259" key="1">
    <source>
        <dbReference type="SMART" id="SM00331"/>
    </source>
</evidence>
<dbReference type="SMART" id="SM00331">
    <property type="entry name" value="PP2C_SIG"/>
    <property type="match status" value="1"/>
</dbReference>
<reference evidence="3" key="1">
    <citation type="journal article" date="2019" name="Int. J. Syst. Evol. Microbiol.">
        <title>The Global Catalogue of Microorganisms (GCM) 10K type strain sequencing project: providing services to taxonomists for standard genome sequencing and annotation.</title>
        <authorList>
            <consortium name="The Broad Institute Genomics Platform"/>
            <consortium name="The Broad Institute Genome Sequencing Center for Infectious Disease"/>
            <person name="Wu L."/>
            <person name="Ma J."/>
        </authorList>
    </citation>
    <scope>NUCLEOTIDE SEQUENCE [LARGE SCALE GENOMIC DNA]</scope>
    <source>
        <strain evidence="3">JCM 32206</strain>
    </source>
</reference>
<keyword evidence="3" id="KW-1185">Reference proteome</keyword>
<dbReference type="SUPFAM" id="SSF81606">
    <property type="entry name" value="PP2C-like"/>
    <property type="match status" value="1"/>
</dbReference>
<dbReference type="EMBL" id="BAABFB010000051">
    <property type="protein sequence ID" value="GAA4483136.1"/>
    <property type="molecule type" value="Genomic_DNA"/>
</dbReference>
<dbReference type="PANTHER" id="PTHR35801">
    <property type="entry name" value="PHOSPHOSERINE PHOSPHATASE RSBX"/>
    <property type="match status" value="1"/>
</dbReference>
<dbReference type="InterPro" id="IPR039248">
    <property type="entry name" value="Ptase_RsbX"/>
</dbReference>
<dbReference type="InterPro" id="IPR001932">
    <property type="entry name" value="PPM-type_phosphatase-like_dom"/>
</dbReference>
<comment type="caution">
    <text evidence="2">The sequence shown here is derived from an EMBL/GenBank/DDBJ whole genome shotgun (WGS) entry which is preliminary data.</text>
</comment>
<protein>
    <submittedName>
        <fullName evidence="2">SpoIIE family protein phosphatase</fullName>
    </submittedName>
</protein>
<dbReference type="Pfam" id="PF07228">
    <property type="entry name" value="SpoIIE"/>
    <property type="match status" value="1"/>
</dbReference>
<sequence>MREEGRVGPIEWAAAWRPRAGESVCGDRVLVTGAERAALIAVVDGLGHGAPAATAAARAVEVLAARHTGPLVELMRASHRALVDTHGAAISLACLGFDGGLAWIGVGNVAAAVVGAAPGGPSVRARILQSGGIVGYRMASRLEPRTSSMRPGDLLVMATDGVGEPFVDAVELARPATEIADAILAGHGTDTDDALVLVARHRGTPR</sequence>
<dbReference type="RefSeq" id="WP_345347518.1">
    <property type="nucleotide sequence ID" value="NZ_BAABFB010000051.1"/>
</dbReference>
<dbReference type="InterPro" id="IPR036457">
    <property type="entry name" value="PPM-type-like_dom_sf"/>
</dbReference>
<feature type="domain" description="PPM-type phosphatase" evidence="1">
    <location>
        <begin position="7"/>
        <end position="200"/>
    </location>
</feature>
<name>A0ABP8PAI8_9NOCA</name>